<name>A0ABS7CUN2_9BACT</name>
<dbReference type="InterPro" id="IPR011055">
    <property type="entry name" value="Dup_hybrid_motif"/>
</dbReference>
<proteinExistence type="predicted"/>
<dbReference type="Gene3D" id="2.70.70.10">
    <property type="entry name" value="Glucose Permease (Domain IIA)"/>
    <property type="match status" value="1"/>
</dbReference>
<protein>
    <submittedName>
        <fullName evidence="3">M23 family metallopeptidase</fullName>
    </submittedName>
</protein>
<accession>A0ABS7CUN2</accession>
<sequence length="649" mass="72397">MLKIKNFWTSKLNKKPLAFAILAYMAFGSAFAQMAPNSAPATKPPAGDFLFPIKPGERNYLSGSMGEIRSNHFHGGLDIKTDQREGLPVYAAADGYISRVKQSTYGYGNIIYITHPTNGYVTTYAHLREFAKPLADHILQKQYEKKTFELELFPEPDKFQVKRGDIIGYSGNTGGSGGPHLHFEVRDEKDRLYNPLKQRFSEIIDTTPPDIYSIGITPLNIHARVNNEFERKEFKTVQKGGNVSLTDTVYAHGLLGLELQTIDRYDGTTNKNGTQEVTLIVNGKQVYSHYIDQVPFELSRQVSQHINYTQYKSTGRTFQKAFVDYGNNLPLYKTNGRQGRFSVHADSTYRVQLIARDSYENTSTLSFVVKGKKPAFSQTMSKTVTKPALRYEIVGNILKVSASDTSSTPQNIELYKGGKALILVPSYVKNSAGIGLYDLRAGAPDSIRFCGISAGLGLEQMIPPATDYTFKNQFVKVQFNQASLYDTLYFQTKLEGDVYTIGDYFTPLHQAITVTITPPNEIKDKSKAAVYFLGTGRGRGYTGGRWEGNSITFSTKNMGKYKVLEDTKAPTIKLLGKSGTQVRFKIGDDLSGIASFNCYVNGEWLLMKYEHKQALIYSEKLDKSVPLSGEVVLKVKDLAGNEATYTTKI</sequence>
<keyword evidence="1" id="KW-0732">Signal</keyword>
<comment type="caution">
    <text evidence="3">The sequence shown here is derived from an EMBL/GenBank/DDBJ whole genome shotgun (WGS) entry which is preliminary data.</text>
</comment>
<feature type="signal peptide" evidence="1">
    <location>
        <begin position="1"/>
        <end position="32"/>
    </location>
</feature>
<dbReference type="EMBL" id="JAHYXK010000007">
    <property type="protein sequence ID" value="MBW7467510.1"/>
    <property type="molecule type" value="Genomic_DNA"/>
</dbReference>
<dbReference type="Pfam" id="PF01551">
    <property type="entry name" value="Peptidase_M23"/>
    <property type="match status" value="2"/>
</dbReference>
<evidence type="ECO:0000313" key="4">
    <source>
        <dbReference type="Proteomes" id="UP000813018"/>
    </source>
</evidence>
<dbReference type="PANTHER" id="PTHR21666">
    <property type="entry name" value="PEPTIDASE-RELATED"/>
    <property type="match status" value="1"/>
</dbReference>
<dbReference type="Proteomes" id="UP000813018">
    <property type="component" value="Unassembled WGS sequence"/>
</dbReference>
<feature type="chain" id="PRO_5047291606" evidence="1">
    <location>
        <begin position="33"/>
        <end position="649"/>
    </location>
</feature>
<dbReference type="SUPFAM" id="SSF51261">
    <property type="entry name" value="Duplicated hybrid motif"/>
    <property type="match status" value="1"/>
</dbReference>
<feature type="domain" description="M23ase beta-sheet core" evidence="2">
    <location>
        <begin position="160"/>
        <end position="190"/>
    </location>
</feature>
<dbReference type="InterPro" id="IPR050570">
    <property type="entry name" value="Cell_wall_metabolism_enzyme"/>
</dbReference>
<gene>
    <name evidence="3" type="ORF">K0O23_10555</name>
</gene>
<reference evidence="3 4" key="1">
    <citation type="journal article" date="2016" name="Int. J. Syst. Evol. Microbiol.">
        <title>Pontibacter aydingkolensis sp. nov., isolated from soil of a salt lake.</title>
        <authorList>
            <person name="Osman G."/>
            <person name="Zhang T."/>
            <person name="Lou K."/>
            <person name="Gao Y."/>
            <person name="Chang W."/>
            <person name="Lin Q."/>
            <person name="Yang H.M."/>
            <person name="Huo X.D."/>
            <person name="Wang N."/>
        </authorList>
    </citation>
    <scope>NUCLEOTIDE SEQUENCE [LARGE SCALE GENOMIC DNA]</scope>
    <source>
        <strain evidence="3 4">KACC 19255</strain>
    </source>
</reference>
<dbReference type="CDD" id="cd12797">
    <property type="entry name" value="M23_peptidase"/>
    <property type="match status" value="1"/>
</dbReference>
<evidence type="ECO:0000313" key="3">
    <source>
        <dbReference type="EMBL" id="MBW7467510.1"/>
    </source>
</evidence>
<evidence type="ECO:0000259" key="2">
    <source>
        <dbReference type="Pfam" id="PF01551"/>
    </source>
</evidence>
<feature type="domain" description="M23ase beta-sheet core" evidence="2">
    <location>
        <begin position="73"/>
        <end position="138"/>
    </location>
</feature>
<dbReference type="PANTHER" id="PTHR21666:SF270">
    <property type="entry name" value="MUREIN HYDROLASE ACTIVATOR ENVC"/>
    <property type="match status" value="1"/>
</dbReference>
<organism evidence="3 4">
    <name type="scientific">Pontibacter aydingkolensis</name>
    <dbReference type="NCBI Taxonomy" id="1911536"/>
    <lineage>
        <taxon>Bacteria</taxon>
        <taxon>Pseudomonadati</taxon>
        <taxon>Bacteroidota</taxon>
        <taxon>Cytophagia</taxon>
        <taxon>Cytophagales</taxon>
        <taxon>Hymenobacteraceae</taxon>
        <taxon>Pontibacter</taxon>
    </lineage>
</organism>
<evidence type="ECO:0000256" key="1">
    <source>
        <dbReference type="SAM" id="SignalP"/>
    </source>
</evidence>
<dbReference type="InterPro" id="IPR016047">
    <property type="entry name" value="M23ase_b-sheet_dom"/>
</dbReference>
<keyword evidence="4" id="KW-1185">Reference proteome</keyword>